<dbReference type="HAMAP" id="MF_00392">
    <property type="entry name" value="LpxB"/>
    <property type="match status" value="1"/>
</dbReference>
<dbReference type="EC" id="2.4.1.182" evidence="3 11"/>
<comment type="caution">
    <text evidence="12">The sequence shown here is derived from an EMBL/GenBank/DDBJ whole genome shotgun (WGS) entry which is preliminary data.</text>
</comment>
<sequence>MAQADLHIAIVAGEVSGDILGAGLISALKQQYPNARFSGIAGPLMQEQGCEALFDMEELSVMGLVEVLGRLPRILKIRKQLLQQYTQSPPDIYIGIDAPDFNLGVEHKLHAKGVKTVHYVSPSVWAWKQKRVFKIKQGCNKILVFLPFEKAFYDRFEVPCEFVGHTLADQVPMHSPQLPAIEQLGLDSTRKVLAILPGSRNAEVGLLTPVFLESAKKLLKQYPDLQLVAPLVNQRRREQFEALVSEHAPELDIKVVDGQARTVMTAADAILLASGTATLEAMLVKRPMVVAYRFKPLTYRIAKLIVNAKFAALPNLLADKMIVQEYVQEDCTSDNIVAELSRLLKSDNSKLIDKFTELHQQIRCDADQKAAQAVIEVINS</sequence>
<evidence type="ECO:0000256" key="6">
    <source>
        <dbReference type="ARBA" id="ARBA00022556"/>
    </source>
</evidence>
<comment type="similarity">
    <text evidence="2 11">Belongs to the LpxB family.</text>
</comment>
<evidence type="ECO:0000256" key="11">
    <source>
        <dbReference type="HAMAP-Rule" id="MF_00392"/>
    </source>
</evidence>
<dbReference type="EMBL" id="JAYDYW010000014">
    <property type="protein sequence ID" value="MEE1675650.1"/>
    <property type="molecule type" value="Genomic_DNA"/>
</dbReference>
<dbReference type="RefSeq" id="WP_329776476.1">
    <property type="nucleotide sequence ID" value="NZ_JAYDYW010000014.1"/>
</dbReference>
<keyword evidence="13" id="KW-1185">Reference proteome</keyword>
<dbReference type="GO" id="GO:0008915">
    <property type="term" value="F:lipid-A-disaccharide synthase activity"/>
    <property type="evidence" value="ECO:0007669"/>
    <property type="project" value="UniProtKB-EC"/>
</dbReference>
<keyword evidence="9 11" id="KW-0443">Lipid metabolism</keyword>
<dbReference type="PANTHER" id="PTHR30372">
    <property type="entry name" value="LIPID-A-DISACCHARIDE SYNTHASE"/>
    <property type="match status" value="1"/>
</dbReference>
<comment type="catalytic activity">
    <reaction evidence="10 11">
        <text>a lipid X + a UDP-2-N,3-O-bis[(3R)-3-hydroxyacyl]-alpha-D-glucosamine = a lipid A disaccharide + UDP + H(+)</text>
        <dbReference type="Rhea" id="RHEA:67828"/>
        <dbReference type="ChEBI" id="CHEBI:15378"/>
        <dbReference type="ChEBI" id="CHEBI:58223"/>
        <dbReference type="ChEBI" id="CHEBI:137748"/>
        <dbReference type="ChEBI" id="CHEBI:176338"/>
        <dbReference type="ChEBI" id="CHEBI:176343"/>
        <dbReference type="EC" id="2.4.1.182"/>
    </reaction>
</comment>
<dbReference type="SUPFAM" id="SSF53756">
    <property type="entry name" value="UDP-Glycosyltransferase/glycogen phosphorylase"/>
    <property type="match status" value="1"/>
</dbReference>
<dbReference type="PANTHER" id="PTHR30372:SF4">
    <property type="entry name" value="LIPID-A-DISACCHARIDE SYNTHASE, MITOCHONDRIAL-RELATED"/>
    <property type="match status" value="1"/>
</dbReference>
<keyword evidence="8 11" id="KW-0808">Transferase</keyword>
<name>A0ABU7G8Q1_9ALTE</name>
<evidence type="ECO:0000256" key="2">
    <source>
        <dbReference type="ARBA" id="ARBA00007868"/>
    </source>
</evidence>
<evidence type="ECO:0000313" key="13">
    <source>
        <dbReference type="Proteomes" id="UP001310248"/>
    </source>
</evidence>
<evidence type="ECO:0000256" key="4">
    <source>
        <dbReference type="ARBA" id="ARBA00020902"/>
    </source>
</evidence>
<dbReference type="Pfam" id="PF02684">
    <property type="entry name" value="LpxB"/>
    <property type="match status" value="1"/>
</dbReference>
<evidence type="ECO:0000256" key="7">
    <source>
        <dbReference type="ARBA" id="ARBA00022676"/>
    </source>
</evidence>
<keyword evidence="5 11" id="KW-0444">Lipid biosynthesis</keyword>
<organism evidence="12 13">
    <name type="scientific">Agarivorans aestuarii</name>
    <dbReference type="NCBI Taxonomy" id="1563703"/>
    <lineage>
        <taxon>Bacteria</taxon>
        <taxon>Pseudomonadati</taxon>
        <taxon>Pseudomonadota</taxon>
        <taxon>Gammaproteobacteria</taxon>
        <taxon>Alteromonadales</taxon>
        <taxon>Alteromonadaceae</taxon>
        <taxon>Agarivorans</taxon>
    </lineage>
</organism>
<evidence type="ECO:0000256" key="5">
    <source>
        <dbReference type="ARBA" id="ARBA00022516"/>
    </source>
</evidence>
<accession>A0ABU7G8Q1</accession>
<evidence type="ECO:0000256" key="9">
    <source>
        <dbReference type="ARBA" id="ARBA00023098"/>
    </source>
</evidence>
<comment type="pathway">
    <text evidence="11">Bacterial outer membrane biogenesis; LPS lipid A biosynthesis.</text>
</comment>
<evidence type="ECO:0000256" key="10">
    <source>
        <dbReference type="ARBA" id="ARBA00048975"/>
    </source>
</evidence>
<dbReference type="InterPro" id="IPR003835">
    <property type="entry name" value="Glyco_trans_19"/>
</dbReference>
<reference evidence="13" key="1">
    <citation type="submission" date="2023-07" db="EMBL/GenBank/DDBJ databases">
        <title>Draft genome sequence of Agarivorans aestuarii strain ZMCS4, a CAZymes producing bacteria isolated from the marine brown algae Clodostephus spongiosus.</title>
        <authorList>
            <person name="Lorente B."/>
            <person name="Cabral C."/>
            <person name="Frias J."/>
            <person name="Faria J."/>
            <person name="Toubarro D."/>
        </authorList>
    </citation>
    <scope>NUCLEOTIDE SEQUENCE [LARGE SCALE GENOMIC DNA]</scope>
    <source>
        <strain evidence="13">ZMCS4</strain>
    </source>
</reference>
<gene>
    <name evidence="11 12" type="primary">lpxB</name>
    <name evidence="12" type="ORF">SNR37_000976</name>
</gene>
<evidence type="ECO:0000256" key="1">
    <source>
        <dbReference type="ARBA" id="ARBA00002056"/>
    </source>
</evidence>
<protein>
    <recommendedName>
        <fullName evidence="4 11">Lipid-A-disaccharide synthase</fullName>
        <ecNumber evidence="3 11">2.4.1.182</ecNumber>
    </recommendedName>
</protein>
<dbReference type="Proteomes" id="UP001310248">
    <property type="component" value="Unassembled WGS sequence"/>
</dbReference>
<comment type="function">
    <text evidence="1 11">Condensation of UDP-2,3-diacylglucosamine and 2,3-diacylglucosamine-1-phosphate to form lipid A disaccharide, a precursor of lipid A, a phosphorylated glycolipid that anchors the lipopolysaccharide to the outer membrane of the cell.</text>
</comment>
<dbReference type="NCBIfam" id="TIGR00215">
    <property type="entry name" value="lpxB"/>
    <property type="match status" value="1"/>
</dbReference>
<evidence type="ECO:0000256" key="3">
    <source>
        <dbReference type="ARBA" id="ARBA00012687"/>
    </source>
</evidence>
<evidence type="ECO:0000313" key="12">
    <source>
        <dbReference type="EMBL" id="MEE1675650.1"/>
    </source>
</evidence>
<keyword evidence="7 11" id="KW-0328">Glycosyltransferase</keyword>
<proteinExistence type="inferred from homology"/>
<evidence type="ECO:0000256" key="8">
    <source>
        <dbReference type="ARBA" id="ARBA00022679"/>
    </source>
</evidence>
<reference evidence="12 13" key="2">
    <citation type="submission" date="2023-12" db="EMBL/GenBank/DDBJ databases">
        <authorList>
            <consortium name="Cladostephus spongiosus"/>
            <person name="Lorente B."/>
            <person name="Cabral C."/>
            <person name="Frias J."/>
            <person name="Faria J."/>
            <person name="Toubarro D."/>
        </authorList>
    </citation>
    <scope>NUCLEOTIDE SEQUENCE [LARGE SCALE GENOMIC DNA]</scope>
    <source>
        <strain evidence="12 13">ZMCS4</strain>
    </source>
</reference>
<keyword evidence="6 11" id="KW-0441">Lipid A biosynthesis</keyword>